<evidence type="ECO:0000313" key="3">
    <source>
        <dbReference type="Proteomes" id="UP000003730"/>
    </source>
</evidence>
<organism evidence="2 3">
    <name type="scientific">Bizionia argentinensis JUB59</name>
    <dbReference type="NCBI Taxonomy" id="1046627"/>
    <lineage>
        <taxon>Bacteria</taxon>
        <taxon>Pseudomonadati</taxon>
        <taxon>Bacteroidota</taxon>
        <taxon>Flavobacteriia</taxon>
        <taxon>Flavobacteriales</taxon>
        <taxon>Flavobacteriaceae</taxon>
        <taxon>Bizionia</taxon>
    </lineage>
</organism>
<feature type="chain" id="PRO_5020681636" description="Secreted protein" evidence="1">
    <location>
        <begin position="21"/>
        <end position="227"/>
    </location>
</feature>
<dbReference type="OrthoDB" id="1148517at2"/>
<dbReference type="EMBL" id="AFXZ01000002">
    <property type="protein sequence ID" value="EGV44814.2"/>
    <property type="molecule type" value="Genomic_DNA"/>
</dbReference>
<accession>G2E9N2</accession>
<comment type="caution">
    <text evidence="2">The sequence shown here is derived from an EMBL/GenBank/DDBJ whole genome shotgun (WGS) entry which is preliminary data.</text>
</comment>
<reference evidence="2 3" key="1">
    <citation type="journal article" date="2008" name="Int. J. Syst. Evol. Microbiol.">
        <title>Bizionia argentinensis sp. nov., isolated from surface marine water in Antarctica.</title>
        <authorList>
            <person name="Bercovich A."/>
            <person name="Vazquez S.C."/>
            <person name="Yankilevich P."/>
            <person name="Coria S.H."/>
            <person name="Foti M."/>
            <person name="Hernandez E."/>
            <person name="Vidal A."/>
            <person name="Ruberto L."/>
            <person name="Melo C."/>
            <person name="Marenssi S."/>
            <person name="Criscuolo M."/>
            <person name="Memoli M."/>
            <person name="Arguelles M."/>
            <person name="Mac Cormack W.P."/>
        </authorList>
    </citation>
    <scope>NUCLEOTIDE SEQUENCE [LARGE SCALE GENOMIC DNA]</scope>
    <source>
        <strain evidence="2 3">JUB59</strain>
    </source>
</reference>
<dbReference type="Proteomes" id="UP000003730">
    <property type="component" value="Unassembled WGS sequence"/>
</dbReference>
<evidence type="ECO:0008006" key="4">
    <source>
        <dbReference type="Google" id="ProtNLM"/>
    </source>
</evidence>
<feature type="signal peptide" evidence="1">
    <location>
        <begin position="1"/>
        <end position="20"/>
    </location>
</feature>
<keyword evidence="1" id="KW-0732">Signal</keyword>
<evidence type="ECO:0000313" key="2">
    <source>
        <dbReference type="EMBL" id="EGV44814.2"/>
    </source>
</evidence>
<proteinExistence type="predicted"/>
<evidence type="ECO:0000256" key="1">
    <source>
        <dbReference type="SAM" id="SignalP"/>
    </source>
</evidence>
<keyword evidence="3" id="KW-1185">Reference proteome</keyword>
<name>G2E9N2_9FLAO</name>
<dbReference type="RefSeq" id="WP_123766852.1">
    <property type="nucleotide sequence ID" value="NZ_AFXZ01000002.1"/>
</dbReference>
<dbReference type="STRING" id="1046627.BZARG_243"/>
<sequence length="227" mass="24945">MKAYLLCTLILLFVASPAIAQVDDNPNAFTPIPAVKSDSGDSEFKISPIENNDYFKPNTGKINGLSVPNNSGLNTDDKPFSMYGEKFGNPGELYEKQVKKLSKYSEREGRGAQGGSTETQYLGDFTTTANQVNVIYRDHMSPDGDRVRIYVNDVIVKHNVLLESSFKGFILPLEKGFNKIDFQALNQGDSGPNTAELQIRDEDGKTIVGSQWNLATGVKATLIVVKE</sequence>
<protein>
    <recommendedName>
        <fullName evidence="4">Secreted protein</fullName>
    </recommendedName>
</protein>
<gene>
    <name evidence="2" type="ORF">BZARG_243</name>
</gene>
<dbReference type="AlphaFoldDB" id="G2E9N2"/>
<dbReference type="eggNOG" id="ENOG5032TAN">
    <property type="taxonomic scope" value="Bacteria"/>
</dbReference>